<protein>
    <submittedName>
        <fullName evidence="1">Uncharacterized protein</fullName>
    </submittedName>
</protein>
<accession>A0A0W0G0U8</accession>
<comment type="caution">
    <text evidence="1">The sequence shown here is derived from an EMBL/GenBank/DDBJ whole genome shotgun (WGS) entry which is preliminary data.</text>
</comment>
<name>A0A0W0G0U8_MONRR</name>
<dbReference type="EMBL" id="LATX01001379">
    <property type="protein sequence ID" value="KTB42136.1"/>
    <property type="molecule type" value="Genomic_DNA"/>
</dbReference>
<reference evidence="1 2" key="1">
    <citation type="submission" date="2015-12" db="EMBL/GenBank/DDBJ databases">
        <title>Draft genome sequence of Moniliophthora roreri, the causal agent of frosty pod rot of cacao.</title>
        <authorList>
            <person name="Aime M.C."/>
            <person name="Diaz-Valderrama J.R."/>
            <person name="Kijpornyongpan T."/>
            <person name="Phillips-Mora W."/>
        </authorList>
    </citation>
    <scope>NUCLEOTIDE SEQUENCE [LARGE SCALE GENOMIC DNA]</scope>
    <source>
        <strain evidence="1 2">MCA 2952</strain>
    </source>
</reference>
<sequence length="186" mass="21501">MSHGDWNWRKTVSMDLKECKKIYIEKRDHFVALCQVFANKVVIWNEMDHSPVVVDKWTVKSVYSHGNVKAPTLEALFNKMQRTRETVLMPTGKRRMGAAASYIQAGLDIYLEQQDAEMKFQLCAVPMLHVIPDGKMLADQVALFQVQEEGYFHFDQEKGRPLFTDPTMHGSASGFQDYCKEDFEEE</sequence>
<gene>
    <name evidence="1" type="ORF">WG66_5290</name>
</gene>
<evidence type="ECO:0000313" key="2">
    <source>
        <dbReference type="Proteomes" id="UP000054988"/>
    </source>
</evidence>
<dbReference type="Proteomes" id="UP000054988">
    <property type="component" value="Unassembled WGS sequence"/>
</dbReference>
<proteinExistence type="predicted"/>
<dbReference type="eggNOG" id="ENOG502SJXV">
    <property type="taxonomic scope" value="Eukaryota"/>
</dbReference>
<evidence type="ECO:0000313" key="1">
    <source>
        <dbReference type="EMBL" id="KTB42136.1"/>
    </source>
</evidence>
<dbReference type="AlphaFoldDB" id="A0A0W0G0U8"/>
<organism evidence="1 2">
    <name type="scientific">Moniliophthora roreri</name>
    <name type="common">Frosty pod rot fungus</name>
    <name type="synonym">Monilia roreri</name>
    <dbReference type="NCBI Taxonomy" id="221103"/>
    <lineage>
        <taxon>Eukaryota</taxon>
        <taxon>Fungi</taxon>
        <taxon>Dikarya</taxon>
        <taxon>Basidiomycota</taxon>
        <taxon>Agaricomycotina</taxon>
        <taxon>Agaricomycetes</taxon>
        <taxon>Agaricomycetidae</taxon>
        <taxon>Agaricales</taxon>
        <taxon>Marasmiineae</taxon>
        <taxon>Marasmiaceae</taxon>
        <taxon>Moniliophthora</taxon>
    </lineage>
</organism>